<feature type="transmembrane region" description="Helical" evidence="10">
    <location>
        <begin position="231"/>
        <end position="250"/>
    </location>
</feature>
<feature type="domain" description="SLC41A/MgtE integral membrane" evidence="11">
    <location>
        <begin position="185"/>
        <end position="247"/>
    </location>
</feature>
<dbReference type="InterPro" id="IPR036739">
    <property type="entry name" value="SLC41_membr_dom_sf"/>
</dbReference>
<feature type="compositionally biased region" description="Polar residues" evidence="9">
    <location>
        <begin position="1"/>
        <end position="12"/>
    </location>
</feature>
<dbReference type="Pfam" id="PF01769">
    <property type="entry name" value="MgtE"/>
    <property type="match status" value="3"/>
</dbReference>
<feature type="domain" description="SLC41A/MgtE integral membrane" evidence="11">
    <location>
        <begin position="318"/>
        <end position="376"/>
    </location>
</feature>
<evidence type="ECO:0000256" key="10">
    <source>
        <dbReference type="SAM" id="Phobius"/>
    </source>
</evidence>
<dbReference type="Gene3D" id="1.10.357.20">
    <property type="entry name" value="SLC41 divalent cation transporters, integral membrane domain"/>
    <property type="match status" value="2"/>
</dbReference>
<dbReference type="GO" id="GO:0005886">
    <property type="term" value="C:plasma membrane"/>
    <property type="evidence" value="ECO:0007669"/>
    <property type="project" value="TreeGrafter"/>
</dbReference>
<keyword evidence="3" id="KW-0813">Transport</keyword>
<accession>A0A0P1BDB4</accession>
<feature type="transmembrane region" description="Helical" evidence="10">
    <location>
        <begin position="390"/>
        <end position="411"/>
    </location>
</feature>
<organism evidence="12 13">
    <name type="scientific">Ceraceosorus bombacis</name>
    <dbReference type="NCBI Taxonomy" id="401625"/>
    <lineage>
        <taxon>Eukaryota</taxon>
        <taxon>Fungi</taxon>
        <taxon>Dikarya</taxon>
        <taxon>Basidiomycota</taxon>
        <taxon>Ustilaginomycotina</taxon>
        <taxon>Exobasidiomycetes</taxon>
        <taxon>Ceraceosorales</taxon>
        <taxon>Ceraceosoraceae</taxon>
        <taxon>Ceraceosorus</taxon>
    </lineage>
</organism>
<feature type="domain" description="SLC41A/MgtE integral membrane" evidence="11">
    <location>
        <begin position="456"/>
        <end position="624"/>
    </location>
</feature>
<evidence type="ECO:0000256" key="9">
    <source>
        <dbReference type="SAM" id="MobiDB-lite"/>
    </source>
</evidence>
<feature type="transmembrane region" description="Helical" evidence="10">
    <location>
        <begin position="536"/>
        <end position="559"/>
    </location>
</feature>
<proteinExistence type="inferred from homology"/>
<dbReference type="AlphaFoldDB" id="A0A0P1BDB4"/>
<evidence type="ECO:0000256" key="8">
    <source>
        <dbReference type="ARBA" id="ARBA00023136"/>
    </source>
</evidence>
<evidence type="ECO:0000256" key="3">
    <source>
        <dbReference type="ARBA" id="ARBA00022448"/>
    </source>
</evidence>
<dbReference type="PANTHER" id="PTHR16228:SF7">
    <property type="entry name" value="SLC41A_MGTE INTEGRAL MEMBRANE DOMAIN-CONTAINING PROTEIN"/>
    <property type="match status" value="1"/>
</dbReference>
<evidence type="ECO:0000313" key="12">
    <source>
        <dbReference type="EMBL" id="CEH13541.1"/>
    </source>
</evidence>
<evidence type="ECO:0000256" key="5">
    <source>
        <dbReference type="ARBA" id="ARBA00022842"/>
    </source>
</evidence>
<keyword evidence="13" id="KW-1185">Reference proteome</keyword>
<feature type="compositionally biased region" description="Basic and acidic residues" evidence="9">
    <location>
        <begin position="102"/>
        <end position="125"/>
    </location>
</feature>
<dbReference type="PANTHER" id="PTHR16228">
    <property type="entry name" value="DIVALENT CATION TRANSPORTER SOLUTE CARRIER FAMILY 41"/>
    <property type="match status" value="1"/>
</dbReference>
<feature type="transmembrane region" description="Helical" evidence="10">
    <location>
        <begin position="320"/>
        <end position="347"/>
    </location>
</feature>
<feature type="transmembrane region" description="Helical" evidence="10">
    <location>
        <begin position="359"/>
        <end position="383"/>
    </location>
</feature>
<evidence type="ECO:0000256" key="1">
    <source>
        <dbReference type="ARBA" id="ARBA00004141"/>
    </source>
</evidence>
<evidence type="ECO:0000313" key="13">
    <source>
        <dbReference type="Proteomes" id="UP000054845"/>
    </source>
</evidence>
<feature type="transmembrane region" description="Helical" evidence="10">
    <location>
        <begin position="571"/>
        <end position="597"/>
    </location>
</feature>
<feature type="compositionally biased region" description="Low complexity" evidence="9">
    <location>
        <begin position="18"/>
        <end position="33"/>
    </location>
</feature>
<feature type="region of interest" description="Disordered" evidence="9">
    <location>
        <begin position="1"/>
        <end position="56"/>
    </location>
</feature>
<dbReference type="SUPFAM" id="SSF161093">
    <property type="entry name" value="MgtE membrane domain-like"/>
    <property type="match status" value="3"/>
</dbReference>
<keyword evidence="8 10" id="KW-0472">Membrane</keyword>
<keyword evidence="6 10" id="KW-1133">Transmembrane helix</keyword>
<evidence type="ECO:0000256" key="6">
    <source>
        <dbReference type="ARBA" id="ARBA00022989"/>
    </source>
</evidence>
<evidence type="ECO:0000256" key="7">
    <source>
        <dbReference type="ARBA" id="ARBA00023065"/>
    </source>
</evidence>
<keyword evidence="7" id="KW-0406">Ion transport</keyword>
<keyword evidence="5" id="KW-0460">Magnesium</keyword>
<reference evidence="12 13" key="1">
    <citation type="submission" date="2014-09" db="EMBL/GenBank/DDBJ databases">
        <authorList>
            <person name="Magalhaes I.L.F."/>
            <person name="Oliveira U."/>
            <person name="Santos F.R."/>
            <person name="Vidigal T.H.D.A."/>
            <person name="Brescovit A.D."/>
            <person name="Santos A.J."/>
        </authorList>
    </citation>
    <scope>NUCLEOTIDE SEQUENCE [LARGE SCALE GENOMIC DNA]</scope>
</reference>
<protein>
    <submittedName>
        <fullName evidence="12">Predicted divalent cation transporter</fullName>
    </submittedName>
</protein>
<feature type="transmembrane region" description="Helical" evidence="10">
    <location>
        <begin position="149"/>
        <end position="170"/>
    </location>
</feature>
<feature type="transmembrane region" description="Helical" evidence="10">
    <location>
        <begin position="423"/>
        <end position="444"/>
    </location>
</feature>
<keyword evidence="4 10" id="KW-0812">Transmembrane</keyword>
<feature type="region of interest" description="Disordered" evidence="9">
    <location>
        <begin position="97"/>
        <end position="130"/>
    </location>
</feature>
<dbReference type="OrthoDB" id="666972at2759"/>
<comment type="similarity">
    <text evidence="2">Belongs to the SLC41A transporter family.</text>
</comment>
<feature type="transmembrane region" description="Helical" evidence="10">
    <location>
        <begin position="609"/>
        <end position="632"/>
    </location>
</feature>
<name>A0A0P1BDB4_9BASI</name>
<feature type="transmembrane region" description="Helical" evidence="10">
    <location>
        <begin position="451"/>
        <end position="470"/>
    </location>
</feature>
<dbReference type="EMBL" id="CCYA01000221">
    <property type="protein sequence ID" value="CEH13541.1"/>
    <property type="molecule type" value="Genomic_DNA"/>
</dbReference>
<dbReference type="InterPro" id="IPR006667">
    <property type="entry name" value="SLC41_membr_dom"/>
</dbReference>
<dbReference type="GO" id="GO:0008324">
    <property type="term" value="F:monoatomic cation transmembrane transporter activity"/>
    <property type="evidence" value="ECO:0007669"/>
    <property type="project" value="InterPro"/>
</dbReference>
<dbReference type="InterPro" id="IPR045349">
    <property type="entry name" value="SLC41A1-3"/>
</dbReference>
<dbReference type="Proteomes" id="UP000054845">
    <property type="component" value="Unassembled WGS sequence"/>
</dbReference>
<evidence type="ECO:0000259" key="11">
    <source>
        <dbReference type="Pfam" id="PF01769"/>
    </source>
</evidence>
<evidence type="ECO:0000256" key="4">
    <source>
        <dbReference type="ARBA" id="ARBA00022692"/>
    </source>
</evidence>
<sequence length="649" mass="69006">MVHIQSTTQDGIDSNHDAAASSSSSSPAVGASSRKAAQAAVRSSLESDRSYDDGDYDVDEEARLFAGHDTPHQEAAGTTSKRHSAQGPILYDAADEQDGNEEVAHAHTPSGHESDVHRFEDRRETGGWTTRLKGRGPVARAWEIAREALPTLVLSVFSLMFAGELLVHIARWPVFVKVDKLFILVPILLNLKGNLEMNLSLRMSTSANIGELDVRRTRQTLILGNMSLLQVQALIVSSFAGILAFVLGVITPEAAPEGNNGGPASSKQMLALRFAQKVLRSGRPKRAALENRLSPRRIIHHHPKPVVDPALRLRNGYFEFVLVIATGMLSASLSSAILGSFMCALVVVTRQLGGNPDNIASPLAASLGDLLTLTILGLLASLLVHFEGTILATLILVGLLVACGSCFVATYRNAYVRELLSSGWVPLIVAMFISSGAGLLLDAFVQRFEGFALLAPVVTGLPGACAAIFVSRTSTALHSGKGAAANMMSPRRLAPVRSWSTSSSGEMSVSSRNGISRLWSRVTSAIASLPPPTEGWLVPTTLFIIGLVIETLFLVFVWASGQMSFGLPFAIFFVIIGAFGFVAALFVSHALTIGLWYNDYDPDIYSLPFVSSIVDVVGQALLVTTFTIALALGDSVTAAVNAGEGHGGA</sequence>
<evidence type="ECO:0000256" key="2">
    <source>
        <dbReference type="ARBA" id="ARBA00009749"/>
    </source>
</evidence>
<comment type="subcellular location">
    <subcellularLocation>
        <location evidence="1">Membrane</location>
        <topology evidence="1">Multi-pass membrane protein</topology>
    </subcellularLocation>
</comment>